<feature type="non-terminal residue" evidence="6">
    <location>
        <position position="294"/>
    </location>
</feature>
<name>A0AAN8F4U5_TRICO</name>
<sequence>MASNQCTFTSNNSVIKGFDTKDTDLSGARLAWQKLQKTLQTTNRINFSNRPPLYPPVVEAQNTSDVTVTTRMKRSWADELLNTINKVPCYDSPIPFMNYLSQVVIEVPSLSSIFELAFLEKMCSMHEHIATELSAFDDFTPYRNIWSIANFVSCLSPNYLFNCTELSANDVNTVHHLISYCIPYRDQLITCKIACKENPSCASCQEVPSNCSTAMMFDLFYRLLPRDLDAQPLHLNTFLPVFTLSGYATQNIVITIDLYNNLERAIVRFMKHENLRMKEVSVGRIYEDGTQHNS</sequence>
<reference evidence="6 7" key="1">
    <citation type="submission" date="2019-10" db="EMBL/GenBank/DDBJ databases">
        <title>Assembly and Annotation for the nematode Trichostrongylus colubriformis.</title>
        <authorList>
            <person name="Martin J."/>
        </authorList>
    </citation>
    <scope>NUCLEOTIDE SEQUENCE [LARGE SCALE GENOMIC DNA]</scope>
    <source>
        <strain evidence="6">G859</strain>
        <tissue evidence="6">Whole worm</tissue>
    </source>
</reference>
<evidence type="ECO:0000313" key="7">
    <source>
        <dbReference type="Proteomes" id="UP001331761"/>
    </source>
</evidence>
<dbReference type="Proteomes" id="UP001331761">
    <property type="component" value="Unassembled WGS sequence"/>
</dbReference>
<keyword evidence="3" id="KW-1133">Transmembrane helix</keyword>
<dbReference type="EMBL" id="WIXE01020283">
    <property type="protein sequence ID" value="KAK5969339.1"/>
    <property type="molecule type" value="Genomic_DNA"/>
</dbReference>
<dbReference type="PANTHER" id="PTHR45951:SF8">
    <property type="entry name" value="CHE-14 PROTEIN"/>
    <property type="match status" value="1"/>
</dbReference>
<comment type="subcellular location">
    <subcellularLocation>
        <location evidence="1">Membrane</location>
        <topology evidence="1">Multi-pass membrane protein</topology>
    </subcellularLocation>
</comment>
<gene>
    <name evidence="6" type="ORF">GCK32_010827</name>
</gene>
<evidence type="ECO:0000256" key="1">
    <source>
        <dbReference type="ARBA" id="ARBA00004141"/>
    </source>
</evidence>
<keyword evidence="2" id="KW-0812">Transmembrane</keyword>
<dbReference type="GO" id="GO:0016020">
    <property type="term" value="C:membrane"/>
    <property type="evidence" value="ECO:0007669"/>
    <property type="project" value="UniProtKB-SubCell"/>
</dbReference>
<dbReference type="GO" id="GO:0022857">
    <property type="term" value="F:transmembrane transporter activity"/>
    <property type="evidence" value="ECO:0007669"/>
    <property type="project" value="TreeGrafter"/>
</dbReference>
<evidence type="ECO:0000256" key="3">
    <source>
        <dbReference type="ARBA" id="ARBA00022989"/>
    </source>
</evidence>
<keyword evidence="4" id="KW-0472">Membrane</keyword>
<dbReference type="InterPro" id="IPR052081">
    <property type="entry name" value="Dispatched_Hh_regulator"/>
</dbReference>
<evidence type="ECO:0000256" key="2">
    <source>
        <dbReference type="ARBA" id="ARBA00022692"/>
    </source>
</evidence>
<proteinExistence type="predicted"/>
<comment type="caution">
    <text evidence="6">The sequence shown here is derived from an EMBL/GenBank/DDBJ whole genome shotgun (WGS) entry which is preliminary data.</text>
</comment>
<keyword evidence="5" id="KW-0325">Glycoprotein</keyword>
<evidence type="ECO:0000256" key="4">
    <source>
        <dbReference type="ARBA" id="ARBA00023136"/>
    </source>
</evidence>
<accession>A0AAN8F4U5</accession>
<dbReference type="AlphaFoldDB" id="A0AAN8F4U5"/>
<keyword evidence="7" id="KW-1185">Reference proteome</keyword>
<dbReference type="GO" id="GO:0007224">
    <property type="term" value="P:smoothened signaling pathway"/>
    <property type="evidence" value="ECO:0007669"/>
    <property type="project" value="TreeGrafter"/>
</dbReference>
<dbReference type="PANTHER" id="PTHR45951">
    <property type="entry name" value="PROTEIN DISPATCHED-RELATED"/>
    <property type="match status" value="1"/>
</dbReference>
<organism evidence="6 7">
    <name type="scientific">Trichostrongylus colubriformis</name>
    <name type="common">Black scour worm</name>
    <dbReference type="NCBI Taxonomy" id="6319"/>
    <lineage>
        <taxon>Eukaryota</taxon>
        <taxon>Metazoa</taxon>
        <taxon>Ecdysozoa</taxon>
        <taxon>Nematoda</taxon>
        <taxon>Chromadorea</taxon>
        <taxon>Rhabditida</taxon>
        <taxon>Rhabditina</taxon>
        <taxon>Rhabditomorpha</taxon>
        <taxon>Strongyloidea</taxon>
        <taxon>Trichostrongylidae</taxon>
        <taxon>Trichostrongylus</taxon>
    </lineage>
</organism>
<protein>
    <submittedName>
        <fullName evidence="6">Uncharacterized protein</fullName>
    </submittedName>
</protein>
<evidence type="ECO:0000313" key="6">
    <source>
        <dbReference type="EMBL" id="KAK5969339.1"/>
    </source>
</evidence>
<evidence type="ECO:0000256" key="5">
    <source>
        <dbReference type="ARBA" id="ARBA00023180"/>
    </source>
</evidence>